<keyword evidence="1" id="KW-0812">Transmembrane</keyword>
<evidence type="ECO:0000313" key="2">
    <source>
        <dbReference type="EMBL" id="GFA31099.1"/>
    </source>
</evidence>
<accession>A0A699JFL7</accession>
<feature type="transmembrane region" description="Helical" evidence="1">
    <location>
        <begin position="135"/>
        <end position="152"/>
    </location>
</feature>
<organism evidence="2">
    <name type="scientific">Tanacetum cinerariifolium</name>
    <name type="common">Dalmatian daisy</name>
    <name type="synonym">Chrysanthemum cinerariifolium</name>
    <dbReference type="NCBI Taxonomy" id="118510"/>
    <lineage>
        <taxon>Eukaryota</taxon>
        <taxon>Viridiplantae</taxon>
        <taxon>Streptophyta</taxon>
        <taxon>Embryophyta</taxon>
        <taxon>Tracheophyta</taxon>
        <taxon>Spermatophyta</taxon>
        <taxon>Magnoliopsida</taxon>
        <taxon>eudicotyledons</taxon>
        <taxon>Gunneridae</taxon>
        <taxon>Pentapetalae</taxon>
        <taxon>asterids</taxon>
        <taxon>campanulids</taxon>
        <taxon>Asterales</taxon>
        <taxon>Asteraceae</taxon>
        <taxon>Asteroideae</taxon>
        <taxon>Anthemideae</taxon>
        <taxon>Anthemidinae</taxon>
        <taxon>Tanacetum</taxon>
    </lineage>
</organism>
<comment type="caution">
    <text evidence="2">The sequence shown here is derived from an EMBL/GenBank/DDBJ whole genome shotgun (WGS) entry which is preliminary data.</text>
</comment>
<gene>
    <name evidence="2" type="ORF">Tci_603071</name>
</gene>
<name>A0A699JFL7_TANCI</name>
<reference evidence="2" key="1">
    <citation type="journal article" date="2019" name="Sci. Rep.">
        <title>Draft genome of Tanacetum cinerariifolium, the natural source of mosquito coil.</title>
        <authorList>
            <person name="Yamashiro T."/>
            <person name="Shiraishi A."/>
            <person name="Satake H."/>
            <person name="Nakayama K."/>
        </authorList>
    </citation>
    <scope>NUCLEOTIDE SEQUENCE</scope>
</reference>
<keyword evidence="1" id="KW-0472">Membrane</keyword>
<proteinExistence type="predicted"/>
<protein>
    <recommendedName>
        <fullName evidence="3">PIN domain-containing protein</fullName>
    </recommendedName>
</protein>
<sequence>MALTFADTHNMIAYLTKSDASEGFDQIIDFLNGSSIKYALTTSVLVKKVNDVVRLQALVNKKKVIITEATIRDALLFDDAKGIDCLPNEEIFAELSRMGLRLPSFKLRLLYFKGSIFISVLRICRTRRPYKKKHILLNFLPAFAASSYSWHLY</sequence>
<dbReference type="AlphaFoldDB" id="A0A699JFL7"/>
<keyword evidence="1" id="KW-1133">Transmembrane helix</keyword>
<evidence type="ECO:0000256" key="1">
    <source>
        <dbReference type="SAM" id="Phobius"/>
    </source>
</evidence>
<dbReference type="EMBL" id="BKCJ010402501">
    <property type="protein sequence ID" value="GFA31099.1"/>
    <property type="molecule type" value="Genomic_DNA"/>
</dbReference>
<evidence type="ECO:0008006" key="3">
    <source>
        <dbReference type="Google" id="ProtNLM"/>
    </source>
</evidence>